<proteinExistence type="predicted"/>
<dbReference type="InterPro" id="IPR037284">
    <property type="entry name" value="SUF_FeS_clus_asmbl_SufBD_sf"/>
</dbReference>
<dbReference type="RefSeq" id="WP_227710138.1">
    <property type="nucleotide sequence ID" value="NZ_JAJEQW010000007.1"/>
</dbReference>
<name>A0AAW4WHP5_9FIRM</name>
<protein>
    <submittedName>
        <fullName evidence="2">SufD family Fe-S cluster assembly protein</fullName>
    </submittedName>
</protein>
<dbReference type="GO" id="GO:0016226">
    <property type="term" value="P:iron-sulfur cluster assembly"/>
    <property type="evidence" value="ECO:0007669"/>
    <property type="project" value="InterPro"/>
</dbReference>
<evidence type="ECO:0000313" key="2">
    <source>
        <dbReference type="EMBL" id="MCC2242216.1"/>
    </source>
</evidence>
<dbReference type="PANTHER" id="PTHR43575">
    <property type="entry name" value="PROTEIN ABCI7, CHLOROPLASTIC"/>
    <property type="match status" value="1"/>
</dbReference>
<evidence type="ECO:0000259" key="1">
    <source>
        <dbReference type="Pfam" id="PF01458"/>
    </source>
</evidence>
<comment type="caution">
    <text evidence="2">The sequence shown here is derived from an EMBL/GenBank/DDBJ whole genome shotgun (WGS) entry which is preliminary data.</text>
</comment>
<dbReference type="PANTHER" id="PTHR43575:SF1">
    <property type="entry name" value="PROTEIN ABCI7, CHLOROPLASTIC"/>
    <property type="match status" value="1"/>
</dbReference>
<dbReference type="InterPro" id="IPR000825">
    <property type="entry name" value="SUF_FeS_clus_asmbl_SufBD_core"/>
</dbReference>
<feature type="domain" description="SUF system FeS cluster assembly SufBD core" evidence="1">
    <location>
        <begin position="98"/>
        <end position="331"/>
    </location>
</feature>
<dbReference type="AlphaFoldDB" id="A0AAW4WHP5"/>
<dbReference type="SUPFAM" id="SSF101960">
    <property type="entry name" value="Stabilizer of iron transporter SufD"/>
    <property type="match status" value="1"/>
</dbReference>
<organism evidence="2 3">
    <name type="scientific">Roseburia amylophila</name>
    <dbReference type="NCBI Taxonomy" id="2981794"/>
    <lineage>
        <taxon>Bacteria</taxon>
        <taxon>Bacillati</taxon>
        <taxon>Bacillota</taxon>
        <taxon>Clostridia</taxon>
        <taxon>Lachnospirales</taxon>
        <taxon>Lachnospiraceae</taxon>
        <taxon>Roseburia</taxon>
    </lineage>
</organism>
<dbReference type="Proteomes" id="UP001198893">
    <property type="component" value="Unassembled WGS sequence"/>
</dbReference>
<sequence>MEQNVSMKINELPSPTWNWLKVNETPIKWSNKIEPCEIAAEGDAVATETEQLSDIETGAGREADAIFATENTAKYQILADNAGQDKTVRLHISGKKDAHTAGCVEIVAKENSTLTVVMDSRVAPDATKEEDSIAEASLAVRVRMKVESGASVRLVQVQMPQEHETLLSDIGGNLIGEGAKVEYIQLFLGKGNLYSGCRMDLNGKESNFATETGYLGQAQQILDYNMVANHFGEKTMSYINSDGALRGQAHKVFRGTIDFKRGSSGAEGQEEESVLLLGDDVENKTIPLILCAQEDVKGNHGATIGELDEDTMFYFGARGIDKEAAERIVTGAKLEHICDLMKDEAAEKIAKEALEEVI</sequence>
<accession>A0AAW4WHP5</accession>
<dbReference type="InterPro" id="IPR055346">
    <property type="entry name" value="Fe-S_cluster_assembly_SufBD"/>
</dbReference>
<gene>
    <name evidence="2" type="ORF">LKD47_07880</name>
</gene>
<dbReference type="EMBL" id="JAJEQW010000007">
    <property type="protein sequence ID" value="MCC2242216.1"/>
    <property type="molecule type" value="Genomic_DNA"/>
</dbReference>
<reference evidence="2" key="1">
    <citation type="submission" date="2021-10" db="EMBL/GenBank/DDBJ databases">
        <title>Anaerobic single-cell dispensing facilitates the cultivation of human gut bacteria.</title>
        <authorList>
            <person name="Afrizal A."/>
        </authorList>
    </citation>
    <scope>NUCLEOTIDE SEQUENCE</scope>
    <source>
        <strain evidence="2">CLA-AA-H204</strain>
    </source>
</reference>
<dbReference type="Pfam" id="PF01458">
    <property type="entry name" value="SUFBD_core"/>
    <property type="match status" value="1"/>
</dbReference>
<evidence type="ECO:0000313" key="3">
    <source>
        <dbReference type="Proteomes" id="UP001198893"/>
    </source>
</evidence>